<dbReference type="Pfam" id="PF12401">
    <property type="entry name" value="FhaA_N"/>
    <property type="match status" value="1"/>
</dbReference>
<gene>
    <name evidence="2" type="ORF">UFOPK1788_00548</name>
</gene>
<dbReference type="PROSITE" id="PS50006">
    <property type="entry name" value="FHA_DOMAIN"/>
    <property type="match status" value="1"/>
</dbReference>
<dbReference type="Pfam" id="PF00498">
    <property type="entry name" value="FHA"/>
    <property type="match status" value="1"/>
</dbReference>
<dbReference type="SMART" id="SM00240">
    <property type="entry name" value="FHA"/>
    <property type="match status" value="1"/>
</dbReference>
<evidence type="ECO:0000313" key="2">
    <source>
        <dbReference type="EMBL" id="CAB4591457.1"/>
    </source>
</evidence>
<dbReference type="CDD" id="cd00060">
    <property type="entry name" value="FHA"/>
    <property type="match status" value="1"/>
</dbReference>
<evidence type="ECO:0000259" key="1">
    <source>
        <dbReference type="PROSITE" id="PS50006"/>
    </source>
</evidence>
<dbReference type="Gene3D" id="3.30.2320.60">
    <property type="entry name" value="FhaA, phosphopeptide-binding domain (DUF3662)"/>
    <property type="match status" value="1"/>
</dbReference>
<protein>
    <submittedName>
        <fullName evidence="2">Unannotated protein</fullName>
    </submittedName>
</protein>
<dbReference type="InterPro" id="IPR000253">
    <property type="entry name" value="FHA_dom"/>
</dbReference>
<accession>A0A6J6FRP3</accession>
<dbReference type="Gene3D" id="2.60.200.20">
    <property type="match status" value="1"/>
</dbReference>
<dbReference type="EMBL" id="CAEZUE010000055">
    <property type="protein sequence ID" value="CAB4591457.1"/>
    <property type="molecule type" value="Genomic_DNA"/>
</dbReference>
<dbReference type="AlphaFoldDB" id="A0A6J6FRP3"/>
<dbReference type="InterPro" id="IPR022128">
    <property type="entry name" value="FhaA_N"/>
</dbReference>
<feature type="domain" description="FHA" evidence="1">
    <location>
        <begin position="146"/>
        <end position="195"/>
    </location>
</feature>
<name>A0A6J6FRP3_9ZZZZ</name>
<dbReference type="InterPro" id="IPR008984">
    <property type="entry name" value="SMAD_FHA_dom_sf"/>
</dbReference>
<dbReference type="InterPro" id="IPR042287">
    <property type="entry name" value="FhaA_N_sf"/>
</dbReference>
<sequence>MGLLDNVERGLEKLVSGAFSKRFRGGVQPIEIVAALKRDVDSRAVVVQRDRILAPHSFTVGLSSDDFEQLNSHGAVLIAELVTAVRDYAERQRYSFAAPVTVGLVAAADIPNGTVRVASQPLDAVSSWQPALEFNGDIIKLNSAESIIGRGSTAHVVLEDTGASRHHARILWNGKTAGLEDLKSTNGTFLNSKRITASPLEHGDVVGVGSARLIFRILPGDKP</sequence>
<dbReference type="SUPFAM" id="SSF49879">
    <property type="entry name" value="SMAD/FHA domain"/>
    <property type="match status" value="1"/>
</dbReference>
<dbReference type="InterPro" id="IPR050923">
    <property type="entry name" value="Cell_Proc_Reg/RNA_Proc"/>
</dbReference>
<organism evidence="2">
    <name type="scientific">freshwater metagenome</name>
    <dbReference type="NCBI Taxonomy" id="449393"/>
    <lineage>
        <taxon>unclassified sequences</taxon>
        <taxon>metagenomes</taxon>
        <taxon>ecological metagenomes</taxon>
    </lineage>
</organism>
<dbReference type="PANTHER" id="PTHR23308">
    <property type="entry name" value="NUCLEAR INHIBITOR OF PROTEIN PHOSPHATASE-1"/>
    <property type="match status" value="1"/>
</dbReference>
<proteinExistence type="predicted"/>
<reference evidence="2" key="1">
    <citation type="submission" date="2020-05" db="EMBL/GenBank/DDBJ databases">
        <authorList>
            <person name="Chiriac C."/>
            <person name="Salcher M."/>
            <person name="Ghai R."/>
            <person name="Kavagutti S V."/>
        </authorList>
    </citation>
    <scope>NUCLEOTIDE SEQUENCE</scope>
</reference>